<comment type="similarity">
    <text evidence="1">Belongs to the 'phage' integrase family.</text>
</comment>
<dbReference type="PANTHER" id="PTHR30349:SF41">
    <property type="entry name" value="INTEGRASE_RECOMBINASE PROTEIN MJ0367-RELATED"/>
    <property type="match status" value="1"/>
</dbReference>
<dbReference type="Pfam" id="PF00589">
    <property type="entry name" value="Phage_integrase"/>
    <property type="match status" value="2"/>
</dbReference>
<dbReference type="SUPFAM" id="SSF56349">
    <property type="entry name" value="DNA breaking-rejoining enzymes"/>
    <property type="match status" value="1"/>
</dbReference>
<dbReference type="InterPro" id="IPR050090">
    <property type="entry name" value="Tyrosine_recombinase_XerCD"/>
</dbReference>
<dbReference type="AlphaFoldDB" id="A0A0W0GL59"/>
<dbReference type="PANTHER" id="PTHR30349">
    <property type="entry name" value="PHAGE INTEGRASE-RELATED"/>
    <property type="match status" value="1"/>
</dbReference>
<dbReference type="PROSITE" id="PS51898">
    <property type="entry name" value="TYR_RECOMBINASE"/>
    <property type="match status" value="1"/>
</dbReference>
<evidence type="ECO:0000259" key="4">
    <source>
        <dbReference type="PROSITE" id="PS51898"/>
    </source>
</evidence>
<dbReference type="EMBL" id="LFDV01000001">
    <property type="protein sequence ID" value="KTB49272.1"/>
    <property type="molecule type" value="Genomic_DNA"/>
</dbReference>
<feature type="domain" description="Tyr recombinase" evidence="4">
    <location>
        <begin position="7"/>
        <end position="228"/>
    </location>
</feature>
<evidence type="ECO:0000256" key="2">
    <source>
        <dbReference type="ARBA" id="ARBA00023125"/>
    </source>
</evidence>
<evidence type="ECO:0000256" key="3">
    <source>
        <dbReference type="ARBA" id="ARBA00023172"/>
    </source>
</evidence>
<organism evidence="5 6">
    <name type="scientific">Dehalogenimonas alkenigignens</name>
    <dbReference type="NCBI Taxonomy" id="1217799"/>
    <lineage>
        <taxon>Bacteria</taxon>
        <taxon>Bacillati</taxon>
        <taxon>Chloroflexota</taxon>
        <taxon>Dehalococcoidia</taxon>
        <taxon>Dehalococcoidales</taxon>
        <taxon>Dehalococcoidaceae</taxon>
        <taxon>Dehalogenimonas</taxon>
    </lineage>
</organism>
<keyword evidence="2" id="KW-0238">DNA-binding</keyword>
<dbReference type="InterPro" id="IPR011010">
    <property type="entry name" value="DNA_brk_join_enz"/>
</dbReference>
<evidence type="ECO:0000313" key="5">
    <source>
        <dbReference type="EMBL" id="KTB49272.1"/>
    </source>
</evidence>
<dbReference type="GO" id="GO:0003677">
    <property type="term" value="F:DNA binding"/>
    <property type="evidence" value="ECO:0007669"/>
    <property type="project" value="UniProtKB-KW"/>
</dbReference>
<comment type="caution">
    <text evidence="5">The sequence shown here is derived from an EMBL/GenBank/DDBJ whole genome shotgun (WGS) entry which is preliminary data.</text>
</comment>
<dbReference type="GO" id="GO:0015074">
    <property type="term" value="P:DNA integration"/>
    <property type="evidence" value="ECO:0007669"/>
    <property type="project" value="InterPro"/>
</dbReference>
<dbReference type="InterPro" id="IPR002104">
    <property type="entry name" value="Integrase_catalytic"/>
</dbReference>
<evidence type="ECO:0000256" key="1">
    <source>
        <dbReference type="ARBA" id="ARBA00008857"/>
    </source>
</evidence>
<gene>
    <name evidence="5" type="ORF">DEALK_01840</name>
</gene>
<keyword evidence="6" id="KW-1185">Reference proteome</keyword>
<dbReference type="GO" id="GO:0006310">
    <property type="term" value="P:DNA recombination"/>
    <property type="evidence" value="ECO:0007669"/>
    <property type="project" value="UniProtKB-KW"/>
</dbReference>
<evidence type="ECO:0000313" key="6">
    <source>
        <dbReference type="Proteomes" id="UP000053947"/>
    </source>
</evidence>
<dbReference type="Proteomes" id="UP000053947">
    <property type="component" value="Unassembled WGS sequence"/>
</dbReference>
<protein>
    <submittedName>
        <fullName evidence="5">Phage integrase family</fullName>
    </submittedName>
</protein>
<reference evidence="5 6" key="1">
    <citation type="submission" date="2015-06" db="EMBL/GenBank/DDBJ databases">
        <title>Genome sequence of the organohalide-respiring Dehalogenimonas alkenigignens type strain (IP3-3T).</title>
        <authorList>
            <person name="Key T.A."/>
            <person name="Richmond D.P."/>
            <person name="Bowman K.S."/>
            <person name="Cho Y.-J."/>
            <person name="Chun J."/>
            <person name="da Costa M.S."/>
            <person name="Rainey F.A."/>
            <person name="Moe W.M."/>
        </authorList>
    </citation>
    <scope>NUCLEOTIDE SEQUENCE [LARGE SCALE GENOMIC DNA]</scope>
    <source>
        <strain evidence="5 6">IP3-3</strain>
    </source>
</reference>
<dbReference type="Gene3D" id="1.10.443.10">
    <property type="entry name" value="Intergrase catalytic core"/>
    <property type="match status" value="1"/>
</dbReference>
<dbReference type="STRING" id="1217799.DEALK_01840"/>
<sequence length="240" mass="27009">MASKVKNMKAYLELEEIDRLAATADNLRDMLLVTMLFHLGCRVSEALGIAVGDIDLDAGTVTIKHLKSRVKLKCPKCGTSLGLTSVFCPKCGDKVEAAVKELKEHRKQRILPLDDDLIALLKEFISRGGPINRNGKRLLFGINRHRAWQIIKTLGEKAGLPRIINNESGKVHYVSPHKLRDAFAIRAMRHNDSGDGLRMLQEHLGHQSFNTTAKYRKVAGEEHRRWYDDLWKGDGHSIKA</sequence>
<name>A0A0W0GL59_9CHLR</name>
<proteinExistence type="inferred from homology"/>
<keyword evidence="3" id="KW-0233">DNA recombination</keyword>
<accession>A0A0W0GL59</accession>
<dbReference type="PATRIC" id="fig|1217799.6.peg.189"/>
<dbReference type="InterPro" id="IPR013762">
    <property type="entry name" value="Integrase-like_cat_sf"/>
</dbReference>